<organism evidence="1 2">
    <name type="scientific">Paenibacillus taihuensis</name>
    <dbReference type="NCBI Taxonomy" id="1156355"/>
    <lineage>
        <taxon>Bacteria</taxon>
        <taxon>Bacillati</taxon>
        <taxon>Bacillota</taxon>
        <taxon>Bacilli</taxon>
        <taxon>Bacillales</taxon>
        <taxon>Paenibacillaceae</taxon>
        <taxon>Paenibacillus</taxon>
    </lineage>
</organism>
<name>A0A3D9Q4C6_9BACL</name>
<sequence length="74" mass="8931">MIHCVTIGWFPHKFNLTCYNLYRNLGLYFRWTLSVIPKSAATVYVTLLFKKWSVNEYAYPGNGLRRFYRLPRHQ</sequence>
<dbReference type="Proteomes" id="UP000256304">
    <property type="component" value="Unassembled WGS sequence"/>
</dbReference>
<protein>
    <submittedName>
        <fullName evidence="1">Uncharacterized protein</fullName>
    </submittedName>
</protein>
<dbReference type="AlphaFoldDB" id="A0A3D9Q4C6"/>
<accession>A0A3D9Q4C6</accession>
<proteinExistence type="predicted"/>
<dbReference type="EMBL" id="QTTN01000053">
    <property type="protein sequence ID" value="REE57504.1"/>
    <property type="molecule type" value="Genomic_DNA"/>
</dbReference>
<comment type="caution">
    <text evidence="1">The sequence shown here is derived from an EMBL/GenBank/DDBJ whole genome shotgun (WGS) entry which is preliminary data.</text>
</comment>
<evidence type="ECO:0000313" key="2">
    <source>
        <dbReference type="Proteomes" id="UP000256304"/>
    </source>
</evidence>
<keyword evidence="2" id="KW-1185">Reference proteome</keyword>
<reference evidence="1 2" key="1">
    <citation type="submission" date="2018-08" db="EMBL/GenBank/DDBJ databases">
        <title>Genomic Encyclopedia of Type Strains, Phase III (KMG-III): the genomes of soil and plant-associated and newly described type strains.</title>
        <authorList>
            <person name="Whitman W."/>
        </authorList>
    </citation>
    <scope>NUCLEOTIDE SEQUENCE [LARGE SCALE GENOMIC DNA]</scope>
    <source>
        <strain evidence="1 2">CGMCC 1.10966</strain>
    </source>
</reference>
<gene>
    <name evidence="1" type="ORF">A8990_15313</name>
</gene>
<evidence type="ECO:0000313" key="1">
    <source>
        <dbReference type="EMBL" id="REE57504.1"/>
    </source>
</evidence>